<evidence type="ECO:0000313" key="4">
    <source>
        <dbReference type="EMBL" id="SPD69344.1"/>
    </source>
</evidence>
<geneLocation type="plasmid" evidence="6">
    <name>cbm2589_p</name>
</geneLocation>
<sequence>MRSSLFRQIVKEYKLSAKLSPVLSLSPDLDDICTRVVDYIGVNFRVREEPLVKEMLADGITAWRAARKHGDPNVAFMMGLFSRAHELYGKRYAAFKGEKYNVWYPFHESIPAFEQRQPDGYVCRVVDEPAPGAITQRCAAFQLAARVLTGYTFTRYFENYDVAGDFAH</sequence>
<dbReference type="RefSeq" id="WP_012354578.1">
    <property type="nucleotide sequence ID" value="NZ_CBCRZP010000053.1"/>
</dbReference>
<protein>
    <submittedName>
        <fullName evidence="3">Uncharacterized protein</fullName>
    </submittedName>
</protein>
<geneLocation type="plasmid" evidence="7">
    <name>cbm2586_p</name>
</geneLocation>
<reference evidence="5 6" key="1">
    <citation type="submission" date="2018-01" db="EMBL/GenBank/DDBJ databases">
        <authorList>
            <person name="Clerissi C."/>
        </authorList>
    </citation>
    <scope>NUCLEOTIDE SEQUENCE [LARGE SCALE GENOMIC DNA]</scope>
    <source>
        <strain evidence="2">Cupriavidus taiwanensis LMG 19430</strain>
        <strain evidence="1">Cupriavidus taiwanensis STM 3521</strain>
        <strain evidence="3">Cupriavidus taiwanensis STM 6021</strain>
        <strain evidence="4">Cupriavidus taiwanensis SWF 66322</strain>
        <plasmid evidence="7">cbm2586_p</plasmid>
        <plasmid evidence="6">cbm2589_p</plasmid>
        <plasmid evidence="4">CBM2636p</plasmid>
        <plasmid evidence="5">cbm2636p</plasmid>
    </source>
</reference>
<dbReference type="Proteomes" id="UP000257139">
    <property type="component" value="Plasmid CBM2594_p"/>
</dbReference>
<dbReference type="OMA" id="GEKYNVW"/>
<dbReference type="AlphaFoldDB" id="A0A375CPJ7"/>
<dbReference type="EMBL" id="LT984815">
    <property type="protein sequence ID" value="SPD69344.1"/>
    <property type="molecule type" value="Genomic_DNA"/>
</dbReference>
<evidence type="ECO:0000313" key="7">
    <source>
        <dbReference type="Proteomes" id="UP000257016"/>
    </source>
</evidence>
<dbReference type="Proteomes" id="UP000257016">
    <property type="component" value="Unassembled WGS sequence"/>
</dbReference>
<dbReference type="EMBL" id="OFSN01000029">
    <property type="protein sequence ID" value="SOY77335.1"/>
    <property type="molecule type" value="Genomic_DNA"/>
</dbReference>
<keyword evidence="4" id="KW-0614">Plasmid</keyword>
<geneLocation type="plasmid" evidence="5">
    <name>cbm2636p</name>
</geneLocation>
<organism evidence="3">
    <name type="scientific">Cupriavidus taiwanensis</name>
    <dbReference type="NCBI Taxonomy" id="164546"/>
    <lineage>
        <taxon>Bacteria</taxon>
        <taxon>Pseudomonadati</taxon>
        <taxon>Pseudomonadota</taxon>
        <taxon>Betaproteobacteria</taxon>
        <taxon>Burkholderiales</taxon>
        <taxon>Burkholderiaceae</taxon>
        <taxon>Cupriavidus</taxon>
    </lineage>
</organism>
<name>A0A375CPJ7_9BURK</name>
<accession>A0A375CPJ7</accession>
<gene>
    <name evidence="2" type="ORF">CBM2586_P100029</name>
    <name evidence="1" type="ORF">CBM2589_P100029</name>
    <name evidence="3" type="ORF">CBM2594_P40030</name>
    <name evidence="4" type="ORF">CBM2636_P20031</name>
</gene>
<dbReference type="EMBL" id="OFSP01000041">
    <property type="protein sequence ID" value="SOY75256.1"/>
    <property type="molecule type" value="Genomic_DNA"/>
</dbReference>
<evidence type="ECO:0000313" key="2">
    <source>
        <dbReference type="EMBL" id="SOY77335.1"/>
    </source>
</evidence>
<evidence type="ECO:0000313" key="1">
    <source>
        <dbReference type="EMBL" id="SOY75256.1"/>
    </source>
</evidence>
<evidence type="ECO:0000313" key="5">
    <source>
        <dbReference type="Proteomes" id="UP000254259"/>
    </source>
</evidence>
<geneLocation type="plasmid" evidence="4">
    <name>CBM2636p</name>
</geneLocation>
<evidence type="ECO:0000313" key="6">
    <source>
        <dbReference type="Proteomes" id="UP000256297"/>
    </source>
</evidence>
<proteinExistence type="predicted"/>
<dbReference type="EMBL" id="OGUU01000039">
    <property type="protein sequence ID" value="SPC25451.1"/>
    <property type="molecule type" value="Genomic_DNA"/>
</dbReference>
<dbReference type="Proteomes" id="UP000254259">
    <property type="component" value="Plasmid CBM2636p"/>
</dbReference>
<dbReference type="GeneID" id="29763742"/>
<evidence type="ECO:0000313" key="3">
    <source>
        <dbReference type="EMBL" id="SPC25451.1"/>
    </source>
</evidence>
<dbReference type="Proteomes" id="UP000256297">
    <property type="component" value="Plasmid CBM2589_p"/>
</dbReference>